<dbReference type="Pfam" id="PF01077">
    <property type="entry name" value="NIR_SIR"/>
    <property type="match status" value="1"/>
</dbReference>
<keyword evidence="5 10" id="KW-0560">Oxidoreductase</keyword>
<accession>A0A1W1CIZ3</accession>
<keyword evidence="2" id="KW-0004">4Fe-4S</keyword>
<dbReference type="EC" id="1.7.7.1" evidence="10"/>
<evidence type="ECO:0000313" key="10">
    <source>
        <dbReference type="EMBL" id="SFV65715.1"/>
    </source>
</evidence>
<evidence type="ECO:0000256" key="1">
    <source>
        <dbReference type="ARBA" id="ARBA00010429"/>
    </source>
</evidence>
<keyword evidence="7" id="KW-0411">Iron-sulfur</keyword>
<dbReference type="PANTHER" id="PTHR32439">
    <property type="entry name" value="FERREDOXIN--NITRITE REDUCTASE, CHLOROPLASTIC"/>
    <property type="match status" value="1"/>
</dbReference>
<dbReference type="Gene3D" id="3.30.413.10">
    <property type="entry name" value="Sulfite Reductase Hemoprotein, domain 1"/>
    <property type="match status" value="2"/>
</dbReference>
<gene>
    <name evidence="10" type="ORF">MNB_SM-5-75</name>
</gene>
<dbReference type="GO" id="GO:0046872">
    <property type="term" value="F:metal ion binding"/>
    <property type="evidence" value="ECO:0007669"/>
    <property type="project" value="UniProtKB-KW"/>
</dbReference>
<evidence type="ECO:0000256" key="7">
    <source>
        <dbReference type="ARBA" id="ARBA00023014"/>
    </source>
</evidence>
<evidence type="ECO:0000256" key="2">
    <source>
        <dbReference type="ARBA" id="ARBA00022485"/>
    </source>
</evidence>
<evidence type="ECO:0000256" key="3">
    <source>
        <dbReference type="ARBA" id="ARBA00022617"/>
    </source>
</evidence>
<dbReference type="SUPFAM" id="SSF55124">
    <property type="entry name" value="Nitrite/Sulfite reductase N-terminal domain-like"/>
    <property type="match status" value="2"/>
</dbReference>
<dbReference type="AlphaFoldDB" id="A0A1W1CIZ3"/>
<keyword evidence="6" id="KW-0408">Iron</keyword>
<dbReference type="InterPro" id="IPR051329">
    <property type="entry name" value="NIR_SIR_4Fe-4S"/>
</dbReference>
<protein>
    <submittedName>
        <fullName evidence="10">Ferredoxin--nitrite reductase</fullName>
        <ecNumber evidence="10">1.7.7.1</ecNumber>
    </submittedName>
</protein>
<reference evidence="10" key="1">
    <citation type="submission" date="2016-10" db="EMBL/GenBank/DDBJ databases">
        <authorList>
            <person name="de Groot N.N."/>
        </authorList>
    </citation>
    <scope>NUCLEOTIDE SEQUENCE</scope>
</reference>
<evidence type="ECO:0000256" key="6">
    <source>
        <dbReference type="ARBA" id="ARBA00023004"/>
    </source>
</evidence>
<feature type="domain" description="Nitrite/Sulfite reductase ferredoxin-like" evidence="9">
    <location>
        <begin position="66"/>
        <end position="127"/>
    </location>
</feature>
<evidence type="ECO:0000259" key="9">
    <source>
        <dbReference type="Pfam" id="PF03460"/>
    </source>
</evidence>
<name>A0A1W1CIZ3_9ZZZZ</name>
<feature type="domain" description="Nitrite/sulphite reductase 4Fe-4S" evidence="8">
    <location>
        <begin position="137"/>
        <end position="287"/>
    </location>
</feature>
<evidence type="ECO:0000256" key="4">
    <source>
        <dbReference type="ARBA" id="ARBA00022723"/>
    </source>
</evidence>
<dbReference type="InterPro" id="IPR005117">
    <property type="entry name" value="NiRdtase/SiRdtase_haem-b_fer"/>
</dbReference>
<dbReference type="InterPro" id="IPR045854">
    <property type="entry name" value="NO2/SO3_Rdtase_4Fe4S_sf"/>
</dbReference>
<dbReference type="PANTHER" id="PTHR32439:SF0">
    <property type="entry name" value="FERREDOXIN--NITRITE REDUCTASE, CHLOROPLASTIC"/>
    <property type="match status" value="1"/>
</dbReference>
<comment type="similarity">
    <text evidence="1">Belongs to the nitrite and sulfite reductase 4Fe-4S domain family.</text>
</comment>
<proteinExistence type="inferred from homology"/>
<keyword evidence="3" id="KW-0349">Heme</keyword>
<keyword evidence="4" id="KW-0479">Metal-binding</keyword>
<dbReference type="Gene3D" id="3.90.480.20">
    <property type="match status" value="1"/>
</dbReference>
<evidence type="ECO:0000259" key="8">
    <source>
        <dbReference type="Pfam" id="PF01077"/>
    </source>
</evidence>
<dbReference type="GO" id="GO:0051539">
    <property type="term" value="F:4 iron, 4 sulfur cluster binding"/>
    <property type="evidence" value="ECO:0007669"/>
    <property type="project" value="UniProtKB-KW"/>
</dbReference>
<dbReference type="GO" id="GO:0048307">
    <property type="term" value="F:ferredoxin-nitrite reductase activity"/>
    <property type="evidence" value="ECO:0007669"/>
    <property type="project" value="UniProtKB-EC"/>
</dbReference>
<dbReference type="InterPro" id="IPR036136">
    <property type="entry name" value="Nit/Sulf_reduc_fer-like_dom_sf"/>
</dbReference>
<sequence>MTLEEAKLARSKKVNKIEKVKELKSPMEAYKAIEKYAKEGYDSIADEDKKYFLKCFGIYDKDALTPKQFMMRVRISGGHLSATQAKALGNIAKNYGQDYIDITTRAQVEFRYLNIEDMPAILQELQDVGLNAYQTGVDNFRNIVTDPLDELGFDTILPSFNLLTKIQEKFLFNPDWIATLPRKFNTAITGSMANRCNVFGHDCCFVLAQKDGYYGYNLYLGGRVGMIAKNADMFLASESEVLLAYDALIEIFKQYGFRDNRNKNRLHFLIDAVGMQTITTAIRQRAGIDFASAGDTLTTTNAHDTQHGKVQLKDGTFAMQVVVPSGIFSGTALLEVAQLSETFGNGEVRFSVEQNLYILGVKEPDKLLEESFFEEYKNVNSPYFNNLIACAGTEHCSFGVIENKRDAIALSEYLTKAVPLESGRVRLYWSACVKGCGTHEIADIGFEGCKAKVDGRTEDGVHITLGGKIVSEGKNGYTVIKSAPLKFARFYVESIILEYKKLRKAQESFEQFNERILLQYSPAYIGFYMKLQAYLRAKNIALELNINAIQKTGKNEEFELFELGRKLYYQLTKEEPYSAYSRFTNENKREKLTDVRKIKPDIDENIATMLSKMLDAEEKRAVVFSELIEFITL</sequence>
<evidence type="ECO:0000256" key="5">
    <source>
        <dbReference type="ARBA" id="ARBA00023002"/>
    </source>
</evidence>
<dbReference type="Pfam" id="PF03460">
    <property type="entry name" value="NIR_SIR_ferr"/>
    <property type="match status" value="2"/>
</dbReference>
<dbReference type="SUPFAM" id="SSF56014">
    <property type="entry name" value="Nitrite and sulphite reductase 4Fe-4S domain-like"/>
    <property type="match status" value="2"/>
</dbReference>
<dbReference type="GO" id="GO:0020037">
    <property type="term" value="F:heme binding"/>
    <property type="evidence" value="ECO:0007669"/>
    <property type="project" value="InterPro"/>
</dbReference>
<feature type="domain" description="Nitrite/Sulfite reductase ferredoxin-like" evidence="9">
    <location>
        <begin position="312"/>
        <end position="365"/>
    </location>
</feature>
<organism evidence="10">
    <name type="scientific">hydrothermal vent metagenome</name>
    <dbReference type="NCBI Taxonomy" id="652676"/>
    <lineage>
        <taxon>unclassified sequences</taxon>
        <taxon>metagenomes</taxon>
        <taxon>ecological metagenomes</taxon>
    </lineage>
</organism>
<dbReference type="EMBL" id="FPHH01000089">
    <property type="protein sequence ID" value="SFV65715.1"/>
    <property type="molecule type" value="Genomic_DNA"/>
</dbReference>
<dbReference type="InterPro" id="IPR006067">
    <property type="entry name" value="NO2/SO3_Rdtase_4Fe4S_dom"/>
</dbReference>